<dbReference type="Proteomes" id="UP000217895">
    <property type="component" value="Chromosome"/>
</dbReference>
<evidence type="ECO:0000313" key="2">
    <source>
        <dbReference type="Proteomes" id="UP000217895"/>
    </source>
</evidence>
<accession>A0A1Z4JNZ1</accession>
<dbReference type="EMBL" id="AP018203">
    <property type="protein sequence ID" value="BAY58472.1"/>
    <property type="molecule type" value="Genomic_DNA"/>
</dbReference>
<dbReference type="AlphaFoldDB" id="A0A1Z4JNZ1"/>
<sequence>MPIEDHQFQGFGVGTSRKEDPITVRFPSEVTQILRDKSKINDRQTYIRNAVKRQLIEDGLLHVSENNDLTYNGSTEE</sequence>
<proteinExistence type="predicted"/>
<reference evidence="1 2" key="1">
    <citation type="submission" date="2017-06" db="EMBL/GenBank/DDBJ databases">
        <title>Genome sequencing of cyanobaciteial culture collection at National Institute for Environmental Studies (NIES).</title>
        <authorList>
            <person name="Hirose Y."/>
            <person name="Shimura Y."/>
            <person name="Fujisawa T."/>
            <person name="Nakamura Y."/>
            <person name="Kawachi M."/>
        </authorList>
    </citation>
    <scope>NUCLEOTIDE SEQUENCE [LARGE SCALE GENOMIC DNA]</scope>
    <source>
        <strain evidence="1 2">NIES-2135</strain>
    </source>
</reference>
<evidence type="ECO:0000313" key="1">
    <source>
        <dbReference type="EMBL" id="BAY58472.1"/>
    </source>
</evidence>
<keyword evidence="2" id="KW-1185">Reference proteome</keyword>
<protein>
    <submittedName>
        <fullName evidence="1">Uncharacterized protein</fullName>
    </submittedName>
</protein>
<name>A0A1Z4JNZ1_LEPBY</name>
<gene>
    <name evidence="1" type="ORF">NIES2135_53450</name>
</gene>
<organism evidence="1 2">
    <name type="scientific">Leptolyngbya boryana NIES-2135</name>
    <dbReference type="NCBI Taxonomy" id="1973484"/>
    <lineage>
        <taxon>Bacteria</taxon>
        <taxon>Bacillati</taxon>
        <taxon>Cyanobacteriota</taxon>
        <taxon>Cyanophyceae</taxon>
        <taxon>Leptolyngbyales</taxon>
        <taxon>Leptolyngbyaceae</taxon>
        <taxon>Leptolyngbya group</taxon>
        <taxon>Leptolyngbya</taxon>
    </lineage>
</organism>